<feature type="region of interest" description="Disordered" evidence="2">
    <location>
        <begin position="431"/>
        <end position="456"/>
    </location>
</feature>
<evidence type="ECO:0000313" key="4">
    <source>
        <dbReference type="Proteomes" id="UP001140206"/>
    </source>
</evidence>
<keyword evidence="1" id="KW-0175">Coiled coil</keyword>
<dbReference type="GO" id="GO:0045144">
    <property type="term" value="P:meiotic sister chromatid segregation"/>
    <property type="evidence" value="ECO:0007669"/>
    <property type="project" value="InterPro"/>
</dbReference>
<gene>
    <name evidence="3" type="ORF">LUZ62_062436</name>
</gene>
<feature type="compositionally biased region" description="Low complexity" evidence="2">
    <location>
        <begin position="254"/>
        <end position="268"/>
    </location>
</feature>
<dbReference type="GO" id="GO:0034090">
    <property type="term" value="P:maintenance of meiotic sister chromatid cohesion"/>
    <property type="evidence" value="ECO:0007669"/>
    <property type="project" value="InterPro"/>
</dbReference>
<dbReference type="PANTHER" id="PTHR34373">
    <property type="entry name" value="SHUGOSHIN 2"/>
    <property type="match status" value="1"/>
</dbReference>
<comment type="caution">
    <text evidence="3">The sequence shown here is derived from an EMBL/GenBank/DDBJ whole genome shotgun (WGS) entry which is preliminary data.</text>
</comment>
<dbReference type="AlphaFoldDB" id="A0AAV8EG15"/>
<dbReference type="PANTHER" id="PTHR34373:SF9">
    <property type="entry name" value="SHUGOSHIN 2"/>
    <property type="match status" value="1"/>
</dbReference>
<proteinExistence type="predicted"/>
<feature type="compositionally biased region" description="Polar residues" evidence="2">
    <location>
        <begin position="244"/>
        <end position="253"/>
    </location>
</feature>
<accession>A0AAV8EG15</accession>
<dbReference type="Proteomes" id="UP001140206">
    <property type="component" value="Chromosome 3"/>
</dbReference>
<name>A0AAV8EG15_9POAL</name>
<dbReference type="EMBL" id="JAMFTS010000003">
    <property type="protein sequence ID" value="KAJ4778179.1"/>
    <property type="molecule type" value="Genomic_DNA"/>
</dbReference>
<feature type="region of interest" description="Disordered" evidence="2">
    <location>
        <begin position="322"/>
        <end position="348"/>
    </location>
</feature>
<sequence>MPLKVETNTSLLSNLFRLFSLNPQRKSESIKDPRSLRSWPPMEGGGHFFGAENKAPSRASGVNNSKLGARRQSLMDLSNIVRENRNSVIYEKSYDEVMKENAQLLKNIGEAGKMMEAYKEEIEKLNTALQGARQQNWQLAESNSQMLAELNIGKDRLKNLQHELHCTTLVLTQKKLEFQEKQRLIKQLQQQIRVQGKQVDLEGDASVGTKRKKTSTQISGQVVRQEAPKRKLDDRKPIRRQSIAKPQTISSSNVQSVKAASSSISAVSLHEEGRTSTRRASIIPNNGFTMEEAPDDSSKLDDDKGVNTVDDKIISSCAIKAEPETEPEIAEPSFIEKETTGDDVTTSCQKNTTSLSTEQQVAADATDEPQTSTVPVATAPLTAQDVHLEVPRQKLGDRKSIRRRSIATVPTVSSSYVQSVKTASCSGINTPLHELGSKSTRRRSIKPSSGHQMEEAARDSCKIVDHDNASTENNSTVPICTVPNTEHGTNCISIKEENTDVKDCIIVYPLNHRPSLAAARRSSLSRPLPLRRAVEKVASYREQPVNVKMRRDD</sequence>
<feature type="compositionally biased region" description="Basic and acidic residues" evidence="2">
    <location>
        <begin position="226"/>
        <end position="236"/>
    </location>
</feature>
<feature type="coiled-coil region" evidence="1">
    <location>
        <begin position="101"/>
        <end position="198"/>
    </location>
</feature>
<evidence type="ECO:0000256" key="1">
    <source>
        <dbReference type="SAM" id="Coils"/>
    </source>
</evidence>
<feature type="region of interest" description="Disordered" evidence="2">
    <location>
        <begin position="204"/>
        <end position="307"/>
    </location>
</feature>
<evidence type="ECO:0000256" key="2">
    <source>
        <dbReference type="SAM" id="MobiDB-lite"/>
    </source>
</evidence>
<feature type="compositionally biased region" description="Basic and acidic residues" evidence="2">
    <location>
        <begin position="296"/>
        <end position="307"/>
    </location>
</feature>
<organism evidence="3 4">
    <name type="scientific">Rhynchospora pubera</name>
    <dbReference type="NCBI Taxonomy" id="906938"/>
    <lineage>
        <taxon>Eukaryota</taxon>
        <taxon>Viridiplantae</taxon>
        <taxon>Streptophyta</taxon>
        <taxon>Embryophyta</taxon>
        <taxon>Tracheophyta</taxon>
        <taxon>Spermatophyta</taxon>
        <taxon>Magnoliopsida</taxon>
        <taxon>Liliopsida</taxon>
        <taxon>Poales</taxon>
        <taxon>Cyperaceae</taxon>
        <taxon>Cyperoideae</taxon>
        <taxon>Rhynchosporeae</taxon>
        <taxon>Rhynchospora</taxon>
    </lineage>
</organism>
<keyword evidence="4" id="KW-1185">Reference proteome</keyword>
<evidence type="ECO:0000313" key="3">
    <source>
        <dbReference type="EMBL" id="KAJ4778179.1"/>
    </source>
</evidence>
<reference evidence="3" key="1">
    <citation type="submission" date="2022-08" db="EMBL/GenBank/DDBJ databases">
        <authorList>
            <person name="Marques A."/>
        </authorList>
    </citation>
    <scope>NUCLEOTIDE SEQUENCE</scope>
    <source>
        <strain evidence="3">RhyPub2mFocal</strain>
        <tissue evidence="3">Leaves</tissue>
    </source>
</reference>
<protein>
    <submittedName>
        <fullName evidence="3">Shugoshin</fullName>
    </submittedName>
</protein>
<dbReference type="GO" id="GO:0000775">
    <property type="term" value="C:chromosome, centromeric region"/>
    <property type="evidence" value="ECO:0007669"/>
    <property type="project" value="InterPro"/>
</dbReference>
<dbReference type="InterPro" id="IPR044693">
    <property type="entry name" value="SGO_plant"/>
</dbReference>